<evidence type="ECO:0000313" key="2">
    <source>
        <dbReference type="Proteomes" id="UP000805614"/>
    </source>
</evidence>
<sequence length="108" mass="12105">MREPVIAIEVWRYECLCCLHEWEETFEVWHVADGHGGDAVGYRHDGQSSTSPWTGLMCPACHACSIKTFPAASAKRFPAASVTRQPAPPSQRADNLALLRLLRRLHAY</sequence>
<gene>
    <name evidence="1" type="ORF">HKK74_30120</name>
</gene>
<dbReference type="RefSeq" id="WP_187246761.1">
    <property type="nucleotide sequence ID" value="NZ_BAAAOK010000006.1"/>
</dbReference>
<name>A0ABR7LY63_9ACTN</name>
<keyword evidence="2" id="KW-1185">Reference proteome</keyword>
<dbReference type="Proteomes" id="UP000805614">
    <property type="component" value="Unassembled WGS sequence"/>
</dbReference>
<proteinExistence type="predicted"/>
<protein>
    <recommendedName>
        <fullName evidence="3">C2H2-type domain-containing protein</fullName>
    </recommendedName>
</protein>
<evidence type="ECO:0000313" key="1">
    <source>
        <dbReference type="EMBL" id="MBC6469716.1"/>
    </source>
</evidence>
<dbReference type="EMBL" id="JABVEC010000030">
    <property type="protein sequence ID" value="MBC6469716.1"/>
    <property type="molecule type" value="Genomic_DNA"/>
</dbReference>
<organism evidence="1 2">
    <name type="scientific">Actinomadura alba</name>
    <dbReference type="NCBI Taxonomy" id="406431"/>
    <lineage>
        <taxon>Bacteria</taxon>
        <taxon>Bacillati</taxon>
        <taxon>Actinomycetota</taxon>
        <taxon>Actinomycetes</taxon>
        <taxon>Streptosporangiales</taxon>
        <taxon>Thermomonosporaceae</taxon>
        <taxon>Actinomadura</taxon>
    </lineage>
</organism>
<accession>A0ABR7LY63</accession>
<evidence type="ECO:0008006" key="3">
    <source>
        <dbReference type="Google" id="ProtNLM"/>
    </source>
</evidence>
<comment type="caution">
    <text evidence="1">The sequence shown here is derived from an EMBL/GenBank/DDBJ whole genome shotgun (WGS) entry which is preliminary data.</text>
</comment>
<reference evidence="1 2" key="1">
    <citation type="submission" date="2020-06" db="EMBL/GenBank/DDBJ databases">
        <title>Actinomadura xiongansis sp. nov., isolated from soil of Baiyangdian.</title>
        <authorList>
            <person name="Zhang X."/>
        </authorList>
    </citation>
    <scope>NUCLEOTIDE SEQUENCE [LARGE SCALE GENOMIC DNA]</scope>
    <source>
        <strain evidence="1 2">HBUM206468</strain>
    </source>
</reference>